<feature type="chain" id="PRO_5025352068" description="Secreted protein" evidence="1">
    <location>
        <begin position="23"/>
        <end position="66"/>
    </location>
</feature>
<dbReference type="Proteomes" id="UP000435112">
    <property type="component" value="Unassembled WGS sequence"/>
</dbReference>
<name>A0A6A3ITY9_9STRA</name>
<proteinExistence type="predicted"/>
<keyword evidence="1" id="KW-0732">Signal</keyword>
<organism evidence="2 3">
    <name type="scientific">Phytophthora rubi</name>
    <dbReference type="NCBI Taxonomy" id="129364"/>
    <lineage>
        <taxon>Eukaryota</taxon>
        <taxon>Sar</taxon>
        <taxon>Stramenopiles</taxon>
        <taxon>Oomycota</taxon>
        <taxon>Peronosporomycetes</taxon>
        <taxon>Peronosporales</taxon>
        <taxon>Peronosporaceae</taxon>
        <taxon>Phytophthora</taxon>
    </lineage>
</organism>
<evidence type="ECO:0000256" key="1">
    <source>
        <dbReference type="SAM" id="SignalP"/>
    </source>
</evidence>
<comment type="caution">
    <text evidence="2">The sequence shown here is derived from an EMBL/GenBank/DDBJ whole genome shotgun (WGS) entry which is preliminary data.</text>
</comment>
<dbReference type="OrthoDB" id="10275914at2759"/>
<reference evidence="2 3" key="1">
    <citation type="submission" date="2018-09" db="EMBL/GenBank/DDBJ databases">
        <title>Genomic investigation of the strawberry pathogen Phytophthora fragariae indicates pathogenicity is determined by transcriptional variation in three key races.</title>
        <authorList>
            <person name="Adams T.M."/>
            <person name="Armitage A.D."/>
            <person name="Sobczyk M.K."/>
            <person name="Bates H.J."/>
            <person name="Dunwell J.M."/>
            <person name="Nellist C.F."/>
            <person name="Harrison R.J."/>
        </authorList>
    </citation>
    <scope>NUCLEOTIDE SEQUENCE [LARGE SCALE GENOMIC DNA]</scope>
    <source>
        <strain evidence="2 3">SCRP324</strain>
    </source>
</reference>
<sequence>MRRNWKSPLRVVKAVLALSSSATPSCQYPACRSKLVKRLEPYSASSVSSTLGKGYTSLIVTAFRAR</sequence>
<evidence type="ECO:0000313" key="2">
    <source>
        <dbReference type="EMBL" id="KAE8986496.1"/>
    </source>
</evidence>
<feature type="signal peptide" evidence="1">
    <location>
        <begin position="1"/>
        <end position="22"/>
    </location>
</feature>
<accession>A0A6A3ITY9</accession>
<dbReference type="AlphaFoldDB" id="A0A6A3ITY9"/>
<evidence type="ECO:0000313" key="3">
    <source>
        <dbReference type="Proteomes" id="UP000435112"/>
    </source>
</evidence>
<dbReference type="EMBL" id="QXFU01002379">
    <property type="protein sequence ID" value="KAE8986496.1"/>
    <property type="molecule type" value="Genomic_DNA"/>
</dbReference>
<protein>
    <recommendedName>
        <fullName evidence="4">Secreted protein</fullName>
    </recommendedName>
</protein>
<gene>
    <name evidence="2" type="ORF">PR002_g22336</name>
</gene>
<evidence type="ECO:0008006" key="4">
    <source>
        <dbReference type="Google" id="ProtNLM"/>
    </source>
</evidence>